<comment type="caution">
    <text evidence="2">The sequence shown here is derived from an EMBL/GenBank/DDBJ whole genome shotgun (WGS) entry which is preliminary data.</text>
</comment>
<dbReference type="SUPFAM" id="SSF53448">
    <property type="entry name" value="Nucleotide-diphospho-sugar transferases"/>
    <property type="match status" value="1"/>
</dbReference>
<dbReference type="InterPro" id="IPR029044">
    <property type="entry name" value="Nucleotide-diphossugar_trans"/>
</dbReference>
<gene>
    <name evidence="2" type="ORF">CYCCA115_LOCUS6248</name>
</gene>
<evidence type="ECO:0000313" key="3">
    <source>
        <dbReference type="Proteomes" id="UP001295423"/>
    </source>
</evidence>
<name>A0AAD2CPC0_9STRA</name>
<dbReference type="InterPro" id="IPR051706">
    <property type="entry name" value="Glycosyltransferase_domain"/>
</dbReference>
<dbReference type="PANTHER" id="PTHR32385:SF15">
    <property type="entry name" value="INOSITOL PHOSPHOCERAMIDE MANNOSYLTRANSFERASE 1"/>
    <property type="match status" value="1"/>
</dbReference>
<proteinExistence type="predicted"/>
<reference evidence="2" key="1">
    <citation type="submission" date="2023-08" db="EMBL/GenBank/DDBJ databases">
        <authorList>
            <person name="Audoor S."/>
            <person name="Bilcke G."/>
        </authorList>
    </citation>
    <scope>NUCLEOTIDE SEQUENCE</scope>
</reference>
<dbReference type="GO" id="GO:0016020">
    <property type="term" value="C:membrane"/>
    <property type="evidence" value="ECO:0007669"/>
    <property type="project" value="GOC"/>
</dbReference>
<accession>A0AAD2CPC0</accession>
<evidence type="ECO:0000256" key="1">
    <source>
        <dbReference type="ARBA" id="ARBA00022679"/>
    </source>
</evidence>
<keyword evidence="1" id="KW-0808">Transferase</keyword>
<protein>
    <submittedName>
        <fullName evidence="2">Uncharacterized protein</fullName>
    </submittedName>
</protein>
<evidence type="ECO:0000313" key="2">
    <source>
        <dbReference type="EMBL" id="CAJ1938717.1"/>
    </source>
</evidence>
<dbReference type="InterPro" id="IPR007577">
    <property type="entry name" value="GlycoTrfase_DXD_sugar-bd_CS"/>
</dbReference>
<sequence>MMTIHLPESKAKQEGLRCWIIRSGVLLCSLLLASTSLLSNNLLIRASKTFVASSSSSSSSTSIHRDSQRMVSPEWLTFDQLSERGTNTTWNRATGMADGDKRGLMARPPFPNESEWLLSPSVYHNSHQDGQLIPKLLHKVLLSTKGDFTKFTYDMMTNETIQNLTNPLNLDGINRLAWAHRSWKVFNPGYEIRYFNLHHCRTYLARNFHPLMLRAFDCIEAFAGKADLFRYLVVYREGGFYSDWKQECMVDGLLDRVAATNVTFVAATDSGLPRGWKSMQNSFIGATPRHPVLIKTIEILLRNIQSRSDLNQSLTTHNSAYEMTSTIPLGRAFEAISPPLDKPGGARLIDFKANYGLRFFWGEDIVIVHKCYGCGGDQNWADGNNYLHKYEIGEFFCPDAPSLFQD</sequence>
<dbReference type="GO" id="GO:0000030">
    <property type="term" value="F:mannosyltransferase activity"/>
    <property type="evidence" value="ECO:0007669"/>
    <property type="project" value="TreeGrafter"/>
</dbReference>
<dbReference type="GO" id="GO:0051999">
    <property type="term" value="P:mannosyl-inositol phosphorylceramide biosynthetic process"/>
    <property type="evidence" value="ECO:0007669"/>
    <property type="project" value="TreeGrafter"/>
</dbReference>
<dbReference type="PANTHER" id="PTHR32385">
    <property type="entry name" value="MANNOSYL PHOSPHORYLINOSITOL CERAMIDE SYNTHASE"/>
    <property type="match status" value="1"/>
</dbReference>
<keyword evidence="3" id="KW-1185">Reference proteome</keyword>
<dbReference type="AlphaFoldDB" id="A0AAD2CPC0"/>
<dbReference type="Gene3D" id="3.90.550.20">
    <property type="match status" value="1"/>
</dbReference>
<dbReference type="Proteomes" id="UP001295423">
    <property type="component" value="Unassembled WGS sequence"/>
</dbReference>
<organism evidence="2 3">
    <name type="scientific">Cylindrotheca closterium</name>
    <dbReference type="NCBI Taxonomy" id="2856"/>
    <lineage>
        <taxon>Eukaryota</taxon>
        <taxon>Sar</taxon>
        <taxon>Stramenopiles</taxon>
        <taxon>Ochrophyta</taxon>
        <taxon>Bacillariophyta</taxon>
        <taxon>Bacillariophyceae</taxon>
        <taxon>Bacillariophycidae</taxon>
        <taxon>Bacillariales</taxon>
        <taxon>Bacillariaceae</taxon>
        <taxon>Cylindrotheca</taxon>
    </lineage>
</organism>
<dbReference type="EMBL" id="CAKOGP040000757">
    <property type="protein sequence ID" value="CAJ1938717.1"/>
    <property type="molecule type" value="Genomic_DNA"/>
</dbReference>
<dbReference type="Pfam" id="PF04488">
    <property type="entry name" value="Gly_transf_sug"/>
    <property type="match status" value="1"/>
</dbReference>